<protein>
    <submittedName>
        <fullName evidence="1">Uncharacterized protein</fullName>
    </submittedName>
</protein>
<reference evidence="1" key="1">
    <citation type="journal article" date="2020" name="Stud. Mycol.">
        <title>101 Dothideomycetes genomes: a test case for predicting lifestyles and emergence of pathogens.</title>
        <authorList>
            <person name="Haridas S."/>
            <person name="Albert R."/>
            <person name="Binder M."/>
            <person name="Bloem J."/>
            <person name="Labutti K."/>
            <person name="Salamov A."/>
            <person name="Andreopoulos B."/>
            <person name="Baker S."/>
            <person name="Barry K."/>
            <person name="Bills G."/>
            <person name="Bluhm B."/>
            <person name="Cannon C."/>
            <person name="Castanera R."/>
            <person name="Culley D."/>
            <person name="Daum C."/>
            <person name="Ezra D."/>
            <person name="Gonzalez J."/>
            <person name="Henrissat B."/>
            <person name="Kuo A."/>
            <person name="Liang C."/>
            <person name="Lipzen A."/>
            <person name="Lutzoni F."/>
            <person name="Magnuson J."/>
            <person name="Mondo S."/>
            <person name="Nolan M."/>
            <person name="Ohm R."/>
            <person name="Pangilinan J."/>
            <person name="Park H.-J."/>
            <person name="Ramirez L."/>
            <person name="Alfaro M."/>
            <person name="Sun H."/>
            <person name="Tritt A."/>
            <person name="Yoshinaga Y."/>
            <person name="Zwiers L.-H."/>
            <person name="Turgeon B."/>
            <person name="Goodwin S."/>
            <person name="Spatafora J."/>
            <person name="Crous P."/>
            <person name="Grigoriev I."/>
        </authorList>
    </citation>
    <scope>NUCLEOTIDE SEQUENCE</scope>
    <source>
        <strain evidence="1">ATCC 200398</strain>
    </source>
</reference>
<gene>
    <name evidence="1" type="ORF">BDR25DRAFT_306918</name>
</gene>
<accession>A0ACB6QDX0</accession>
<keyword evidence="2" id="KW-1185">Reference proteome</keyword>
<dbReference type="EMBL" id="MU003532">
    <property type="protein sequence ID" value="KAF2465092.1"/>
    <property type="molecule type" value="Genomic_DNA"/>
</dbReference>
<name>A0ACB6QDX0_9PLEO</name>
<comment type="caution">
    <text evidence="1">The sequence shown here is derived from an EMBL/GenBank/DDBJ whole genome shotgun (WGS) entry which is preliminary data.</text>
</comment>
<dbReference type="Proteomes" id="UP000799755">
    <property type="component" value="Unassembled WGS sequence"/>
</dbReference>
<organism evidence="1 2">
    <name type="scientific">Lindgomyces ingoldianus</name>
    <dbReference type="NCBI Taxonomy" id="673940"/>
    <lineage>
        <taxon>Eukaryota</taxon>
        <taxon>Fungi</taxon>
        <taxon>Dikarya</taxon>
        <taxon>Ascomycota</taxon>
        <taxon>Pezizomycotina</taxon>
        <taxon>Dothideomycetes</taxon>
        <taxon>Pleosporomycetidae</taxon>
        <taxon>Pleosporales</taxon>
        <taxon>Lindgomycetaceae</taxon>
        <taxon>Lindgomyces</taxon>
    </lineage>
</organism>
<sequence length="145" mass="15630">MQIPILFLALLATFTTAQNACTGDKSQAGYCTALTYVDRTTSVTGPPTVTECLDTCRGVLSEAGDWQIDFRGQPASYVQVMMGYPCEFAVSRPASEPQYVTAVHNQDIIDIIDEVNKRFGGLHAGKVAATGTMNCGGHIANWYVD</sequence>
<evidence type="ECO:0000313" key="1">
    <source>
        <dbReference type="EMBL" id="KAF2465092.1"/>
    </source>
</evidence>
<evidence type="ECO:0000313" key="2">
    <source>
        <dbReference type="Proteomes" id="UP000799755"/>
    </source>
</evidence>
<proteinExistence type="predicted"/>